<dbReference type="PROSITE" id="PS50157">
    <property type="entry name" value="ZINC_FINGER_C2H2_2"/>
    <property type="match status" value="3"/>
</dbReference>
<dbReference type="PANTHER" id="PTHR14003:SF19">
    <property type="entry name" value="YY2 TRANSCRIPTION FACTOR"/>
    <property type="match status" value="1"/>
</dbReference>
<dbReference type="PANTHER" id="PTHR14003">
    <property type="entry name" value="TRANSCRIPTIONAL REPRESSOR PROTEIN YY"/>
    <property type="match status" value="1"/>
</dbReference>
<organism evidence="9 10">
    <name type="scientific">Pseudovirgaria hyperparasitica</name>
    <dbReference type="NCBI Taxonomy" id="470096"/>
    <lineage>
        <taxon>Eukaryota</taxon>
        <taxon>Fungi</taxon>
        <taxon>Dikarya</taxon>
        <taxon>Ascomycota</taxon>
        <taxon>Pezizomycotina</taxon>
        <taxon>Dothideomycetes</taxon>
        <taxon>Dothideomycetes incertae sedis</taxon>
        <taxon>Acrospermales</taxon>
        <taxon>Acrospermaceae</taxon>
        <taxon>Pseudovirgaria</taxon>
    </lineage>
</organism>
<evidence type="ECO:0000313" key="9">
    <source>
        <dbReference type="EMBL" id="KAF2753840.1"/>
    </source>
</evidence>
<evidence type="ECO:0000256" key="4">
    <source>
        <dbReference type="ARBA" id="ARBA00022833"/>
    </source>
</evidence>
<dbReference type="SUPFAM" id="SSF57667">
    <property type="entry name" value="beta-beta-alpha zinc fingers"/>
    <property type="match status" value="2"/>
</dbReference>
<dbReference type="Pfam" id="PF00096">
    <property type="entry name" value="zf-C2H2"/>
    <property type="match status" value="3"/>
</dbReference>
<protein>
    <recommendedName>
        <fullName evidence="5">C2H2 type master regulator of conidiophore development brlA</fullName>
    </recommendedName>
</protein>
<dbReference type="EMBL" id="ML996582">
    <property type="protein sequence ID" value="KAF2753840.1"/>
    <property type="molecule type" value="Genomic_DNA"/>
</dbReference>
<dbReference type="GeneID" id="54480431"/>
<name>A0A6A6VW21_9PEZI</name>
<dbReference type="GO" id="GO:0008270">
    <property type="term" value="F:zinc ion binding"/>
    <property type="evidence" value="ECO:0007669"/>
    <property type="project" value="UniProtKB-KW"/>
</dbReference>
<feature type="region of interest" description="Disordered" evidence="7">
    <location>
        <begin position="220"/>
        <end position="254"/>
    </location>
</feature>
<dbReference type="InterPro" id="IPR013087">
    <property type="entry name" value="Znf_C2H2_type"/>
</dbReference>
<feature type="compositionally biased region" description="Basic and acidic residues" evidence="7">
    <location>
        <begin position="226"/>
        <end position="238"/>
    </location>
</feature>
<evidence type="ECO:0000259" key="8">
    <source>
        <dbReference type="PROSITE" id="PS50157"/>
    </source>
</evidence>
<evidence type="ECO:0000256" key="2">
    <source>
        <dbReference type="ARBA" id="ARBA00022737"/>
    </source>
</evidence>
<dbReference type="PROSITE" id="PS00028">
    <property type="entry name" value="ZINC_FINGER_C2H2_1"/>
    <property type="match status" value="2"/>
</dbReference>
<feature type="region of interest" description="Disordered" evidence="7">
    <location>
        <begin position="14"/>
        <end position="37"/>
    </location>
</feature>
<evidence type="ECO:0000256" key="5">
    <source>
        <dbReference type="ARBA" id="ARBA00044085"/>
    </source>
</evidence>
<evidence type="ECO:0000256" key="3">
    <source>
        <dbReference type="ARBA" id="ARBA00022771"/>
    </source>
</evidence>
<dbReference type="GO" id="GO:0000978">
    <property type="term" value="F:RNA polymerase II cis-regulatory region sequence-specific DNA binding"/>
    <property type="evidence" value="ECO:0007669"/>
    <property type="project" value="TreeGrafter"/>
</dbReference>
<feature type="domain" description="C2H2-type" evidence="8">
    <location>
        <begin position="323"/>
        <end position="341"/>
    </location>
</feature>
<evidence type="ECO:0000256" key="6">
    <source>
        <dbReference type="PROSITE-ProRule" id="PRU00042"/>
    </source>
</evidence>
<dbReference type="RefSeq" id="XP_033596291.1">
    <property type="nucleotide sequence ID" value="XM_033739377.1"/>
</dbReference>
<evidence type="ECO:0000256" key="1">
    <source>
        <dbReference type="ARBA" id="ARBA00022723"/>
    </source>
</evidence>
<proteinExistence type="predicted"/>
<dbReference type="InterPro" id="IPR036236">
    <property type="entry name" value="Znf_C2H2_sf"/>
</dbReference>
<keyword evidence="2" id="KW-0677">Repeat</keyword>
<reference evidence="9" key="1">
    <citation type="journal article" date="2020" name="Stud. Mycol.">
        <title>101 Dothideomycetes genomes: a test case for predicting lifestyles and emergence of pathogens.</title>
        <authorList>
            <person name="Haridas S."/>
            <person name="Albert R."/>
            <person name="Binder M."/>
            <person name="Bloem J."/>
            <person name="Labutti K."/>
            <person name="Salamov A."/>
            <person name="Andreopoulos B."/>
            <person name="Baker S."/>
            <person name="Barry K."/>
            <person name="Bills G."/>
            <person name="Bluhm B."/>
            <person name="Cannon C."/>
            <person name="Castanera R."/>
            <person name="Culley D."/>
            <person name="Daum C."/>
            <person name="Ezra D."/>
            <person name="Gonzalez J."/>
            <person name="Henrissat B."/>
            <person name="Kuo A."/>
            <person name="Liang C."/>
            <person name="Lipzen A."/>
            <person name="Lutzoni F."/>
            <person name="Magnuson J."/>
            <person name="Mondo S."/>
            <person name="Nolan M."/>
            <person name="Ohm R."/>
            <person name="Pangilinan J."/>
            <person name="Park H.-J."/>
            <person name="Ramirez L."/>
            <person name="Alfaro M."/>
            <person name="Sun H."/>
            <person name="Tritt A."/>
            <person name="Yoshinaga Y."/>
            <person name="Zwiers L.-H."/>
            <person name="Turgeon B."/>
            <person name="Goodwin S."/>
            <person name="Spatafora J."/>
            <person name="Crous P."/>
            <person name="Grigoriev I."/>
        </authorList>
    </citation>
    <scope>NUCLEOTIDE SEQUENCE</scope>
    <source>
        <strain evidence="9">CBS 121739</strain>
    </source>
</reference>
<keyword evidence="4" id="KW-0862">Zinc</keyword>
<dbReference type="AlphaFoldDB" id="A0A6A6VW21"/>
<accession>A0A6A6VW21</accession>
<dbReference type="GO" id="GO:0000981">
    <property type="term" value="F:DNA-binding transcription factor activity, RNA polymerase II-specific"/>
    <property type="evidence" value="ECO:0007669"/>
    <property type="project" value="TreeGrafter"/>
</dbReference>
<gene>
    <name evidence="9" type="ORF">EJ05DRAFT_156793</name>
</gene>
<keyword evidence="3 6" id="KW-0863">Zinc-finger</keyword>
<keyword evidence="10" id="KW-1185">Reference proteome</keyword>
<feature type="compositionally biased region" description="Polar residues" evidence="7">
    <location>
        <begin position="20"/>
        <end position="37"/>
    </location>
</feature>
<sequence length="368" mass="41240">MDTLHQPQAMLSYERGNMEPRSSTHNPAYPSPSTNSDSGSFAYASSDGMGAMYSYSHPLSACSSSTSHSAMVSPMPSEAWSASMTTSTIMPGTIAECWPAQYDHVPAPQSPVPWSSNTFSPFGTPNIMEGRHMVNHRLASPQRSSTSSHDEMMRSRSGSEILMHTPIKAENEWVSHDDIMYHNGMTISPRTLQTVDAYNHGYPPMHPLLCHEGGLGIRTPVSTLSTDDKDSKKSERRGSSGCSTTRRRKGGRTKSLTENATFRCEICGKVFQREYNRKAHMQTHNPSRARPQACEYPNCDKSFVRRTDLMRHQESVHIKNRPFECTACDARFSRKDTLQRHVEDGCPRRFDVKRHAAMNEARSRGALY</sequence>
<dbReference type="Proteomes" id="UP000799437">
    <property type="component" value="Unassembled WGS sequence"/>
</dbReference>
<dbReference type="OrthoDB" id="6910977at2759"/>
<dbReference type="SMART" id="SM00355">
    <property type="entry name" value="ZnF_C2H2"/>
    <property type="match status" value="3"/>
</dbReference>
<feature type="domain" description="C2H2-type" evidence="8">
    <location>
        <begin position="262"/>
        <end position="289"/>
    </location>
</feature>
<dbReference type="Gene3D" id="3.30.160.60">
    <property type="entry name" value="Classic Zinc Finger"/>
    <property type="match status" value="3"/>
</dbReference>
<dbReference type="GO" id="GO:0000785">
    <property type="term" value="C:chromatin"/>
    <property type="evidence" value="ECO:0007669"/>
    <property type="project" value="TreeGrafter"/>
</dbReference>
<feature type="domain" description="C2H2-type" evidence="8">
    <location>
        <begin position="292"/>
        <end position="322"/>
    </location>
</feature>
<evidence type="ECO:0000256" key="7">
    <source>
        <dbReference type="SAM" id="MobiDB-lite"/>
    </source>
</evidence>
<dbReference type="GO" id="GO:0005667">
    <property type="term" value="C:transcription regulator complex"/>
    <property type="evidence" value="ECO:0007669"/>
    <property type="project" value="TreeGrafter"/>
</dbReference>
<dbReference type="FunFam" id="3.30.160.60:FF:000100">
    <property type="entry name" value="Zinc finger 45-like"/>
    <property type="match status" value="1"/>
</dbReference>
<evidence type="ECO:0000313" key="10">
    <source>
        <dbReference type="Proteomes" id="UP000799437"/>
    </source>
</evidence>
<keyword evidence="1" id="KW-0479">Metal-binding</keyword>